<feature type="transmembrane region" description="Helical" evidence="8">
    <location>
        <begin position="338"/>
        <end position="355"/>
    </location>
</feature>
<dbReference type="CDD" id="cd06174">
    <property type="entry name" value="MFS"/>
    <property type="match status" value="1"/>
</dbReference>
<feature type="transmembrane region" description="Helical" evidence="8">
    <location>
        <begin position="273"/>
        <end position="293"/>
    </location>
</feature>
<organism evidence="10 11">
    <name type="scientific">Cryobacterium breve</name>
    <dbReference type="NCBI Taxonomy" id="1259258"/>
    <lineage>
        <taxon>Bacteria</taxon>
        <taxon>Bacillati</taxon>
        <taxon>Actinomycetota</taxon>
        <taxon>Actinomycetes</taxon>
        <taxon>Micrococcales</taxon>
        <taxon>Microbacteriaceae</taxon>
        <taxon>Cryobacterium</taxon>
    </lineage>
</organism>
<feature type="transmembrane region" description="Helical" evidence="8">
    <location>
        <begin position="143"/>
        <end position="166"/>
    </location>
</feature>
<feature type="domain" description="Major facilitator superfamily (MFS) profile" evidence="9">
    <location>
        <begin position="50"/>
        <end position="460"/>
    </location>
</feature>
<evidence type="ECO:0000256" key="4">
    <source>
        <dbReference type="ARBA" id="ARBA00022692"/>
    </source>
</evidence>
<keyword evidence="4 8" id="KW-0812">Transmembrane</keyword>
<name>A0ABY2IWG1_9MICO</name>
<feature type="transmembrane region" description="Helical" evidence="8">
    <location>
        <begin position="361"/>
        <end position="380"/>
    </location>
</feature>
<keyword evidence="11" id="KW-1185">Reference proteome</keyword>
<feature type="transmembrane region" description="Helical" evidence="8">
    <location>
        <begin position="90"/>
        <end position="111"/>
    </location>
</feature>
<feature type="transmembrane region" description="Helical" evidence="8">
    <location>
        <begin position="187"/>
        <end position="205"/>
    </location>
</feature>
<comment type="caution">
    <text evidence="10">The sequence shown here is derived from an EMBL/GenBank/DDBJ whole genome shotgun (WGS) entry which is preliminary data.</text>
</comment>
<evidence type="ECO:0000256" key="2">
    <source>
        <dbReference type="ARBA" id="ARBA00022448"/>
    </source>
</evidence>
<evidence type="ECO:0000259" key="9">
    <source>
        <dbReference type="PROSITE" id="PS50850"/>
    </source>
</evidence>
<feature type="transmembrane region" description="Helical" evidence="8">
    <location>
        <begin position="299"/>
        <end position="318"/>
    </location>
</feature>
<evidence type="ECO:0000313" key="11">
    <source>
        <dbReference type="Proteomes" id="UP000298355"/>
    </source>
</evidence>
<evidence type="ECO:0000256" key="8">
    <source>
        <dbReference type="SAM" id="Phobius"/>
    </source>
</evidence>
<dbReference type="SUPFAM" id="SSF103473">
    <property type="entry name" value="MFS general substrate transporter"/>
    <property type="match status" value="1"/>
</dbReference>
<dbReference type="InterPro" id="IPR036259">
    <property type="entry name" value="MFS_trans_sf"/>
</dbReference>
<proteinExistence type="predicted"/>
<keyword evidence="2" id="KW-0813">Transport</keyword>
<dbReference type="Proteomes" id="UP000298355">
    <property type="component" value="Unassembled WGS sequence"/>
</dbReference>
<dbReference type="PANTHER" id="PTHR23517">
    <property type="entry name" value="RESISTANCE PROTEIN MDTM, PUTATIVE-RELATED-RELATED"/>
    <property type="match status" value="1"/>
</dbReference>
<feature type="transmembrane region" description="Helical" evidence="8">
    <location>
        <begin position="51"/>
        <end position="70"/>
    </location>
</feature>
<feature type="transmembrane region" description="Helical" evidence="8">
    <location>
        <begin position="436"/>
        <end position="459"/>
    </location>
</feature>
<dbReference type="InterPro" id="IPR020846">
    <property type="entry name" value="MFS_dom"/>
</dbReference>
<dbReference type="EMBL" id="SOGJ01000034">
    <property type="protein sequence ID" value="TFC95347.1"/>
    <property type="molecule type" value="Genomic_DNA"/>
</dbReference>
<feature type="transmembrane region" description="Helical" evidence="8">
    <location>
        <begin position="118"/>
        <end position="137"/>
    </location>
</feature>
<evidence type="ECO:0000256" key="3">
    <source>
        <dbReference type="ARBA" id="ARBA00022475"/>
    </source>
</evidence>
<accession>A0ABY2IWG1</accession>
<gene>
    <name evidence="10" type="ORF">E3O65_14955</name>
</gene>
<evidence type="ECO:0000256" key="1">
    <source>
        <dbReference type="ARBA" id="ARBA00004651"/>
    </source>
</evidence>
<dbReference type="Pfam" id="PF07690">
    <property type="entry name" value="MFS_1"/>
    <property type="match status" value="1"/>
</dbReference>
<dbReference type="PROSITE" id="PS50850">
    <property type="entry name" value="MFS"/>
    <property type="match status" value="1"/>
</dbReference>
<evidence type="ECO:0000256" key="7">
    <source>
        <dbReference type="SAM" id="MobiDB-lite"/>
    </source>
</evidence>
<sequence length="479" mass="51313">MPTTSISTPSSARFPSKSRRRPTSFSNARTVSFTIAKGQSHMYKSGQSKKIFQLVLLILAGGSIYPLVYLRQNFEATILQVFDMSNAELANLYSMLGIIFVVGYLPSGWLADKFPTKYMITFSLVLTAVAGLFYARIPDKSMLVYIFLVWGFASVFTFWSALLKAVNLLAEKNEEGRFFGALDGGRGVVEAALATVAVAIFAAFVGDGGSNLADTKAGFQAVVYMYCAVLIVLALVLFFVLSSDETAKDEVTHGEPAESTFAAVRRILKIREVWVLMLALFCGYTLFWAYYYFSGYLTTNHAVTPVAAGVVTVVVMWMRPIGGFGGGYLADKLGKSRVLSAAMLVSAIGLIALALMPGGFAIGLVYALVVLVGLFVYVIRGVYWSLLEDCRVPVAATGIAIGLISLVGYLPDIVLPQISAAIYTAYGDDVAGANNLYFLITAGIGLVGAVAAGYFAVLVKKRKVAEAEQSAVSATLVGS</sequence>
<keyword evidence="6 8" id="KW-0472">Membrane</keyword>
<evidence type="ECO:0000256" key="5">
    <source>
        <dbReference type="ARBA" id="ARBA00022989"/>
    </source>
</evidence>
<keyword evidence="5 8" id="KW-1133">Transmembrane helix</keyword>
<dbReference type="Gene3D" id="1.20.1250.20">
    <property type="entry name" value="MFS general substrate transporter like domains"/>
    <property type="match status" value="2"/>
</dbReference>
<feature type="region of interest" description="Disordered" evidence="7">
    <location>
        <begin position="1"/>
        <end position="25"/>
    </location>
</feature>
<feature type="compositionally biased region" description="Polar residues" evidence="7">
    <location>
        <begin position="1"/>
        <end position="13"/>
    </location>
</feature>
<dbReference type="InterPro" id="IPR011701">
    <property type="entry name" value="MFS"/>
</dbReference>
<evidence type="ECO:0000313" key="10">
    <source>
        <dbReference type="EMBL" id="TFC95347.1"/>
    </source>
</evidence>
<reference evidence="10 11" key="1">
    <citation type="submission" date="2019-03" db="EMBL/GenBank/DDBJ databases">
        <title>Genomics of glacier-inhabiting Cryobacterium strains.</title>
        <authorList>
            <person name="Liu Q."/>
            <person name="Xin Y.-H."/>
        </authorList>
    </citation>
    <scope>NUCLEOTIDE SEQUENCE [LARGE SCALE GENOMIC DNA]</scope>
    <source>
        <strain evidence="10 11">TMT4-23</strain>
    </source>
</reference>
<comment type="subcellular location">
    <subcellularLocation>
        <location evidence="1">Cell membrane</location>
        <topology evidence="1">Multi-pass membrane protein</topology>
    </subcellularLocation>
</comment>
<feature type="transmembrane region" description="Helical" evidence="8">
    <location>
        <begin position="217"/>
        <end position="241"/>
    </location>
</feature>
<evidence type="ECO:0000256" key="6">
    <source>
        <dbReference type="ARBA" id="ARBA00023136"/>
    </source>
</evidence>
<dbReference type="InterPro" id="IPR050171">
    <property type="entry name" value="MFS_Transporters"/>
</dbReference>
<feature type="transmembrane region" description="Helical" evidence="8">
    <location>
        <begin position="392"/>
        <end position="410"/>
    </location>
</feature>
<keyword evidence="3" id="KW-1003">Cell membrane</keyword>
<protein>
    <submittedName>
        <fullName evidence="10">MFS transporter</fullName>
    </submittedName>
</protein>
<dbReference type="PANTHER" id="PTHR23517:SF3">
    <property type="entry name" value="INTEGRAL MEMBRANE TRANSPORT PROTEIN"/>
    <property type="match status" value="1"/>
</dbReference>